<accession>A0A9N7UK43</accession>
<evidence type="ECO:0000313" key="3">
    <source>
        <dbReference type="Proteomes" id="UP001153269"/>
    </source>
</evidence>
<dbReference type="Proteomes" id="UP001153269">
    <property type="component" value="Unassembled WGS sequence"/>
</dbReference>
<evidence type="ECO:0000313" key="2">
    <source>
        <dbReference type="EMBL" id="CAB1433674.1"/>
    </source>
</evidence>
<dbReference type="AlphaFoldDB" id="A0A9N7UK43"/>
<organism evidence="2 3">
    <name type="scientific">Pleuronectes platessa</name>
    <name type="common">European plaice</name>
    <dbReference type="NCBI Taxonomy" id="8262"/>
    <lineage>
        <taxon>Eukaryota</taxon>
        <taxon>Metazoa</taxon>
        <taxon>Chordata</taxon>
        <taxon>Craniata</taxon>
        <taxon>Vertebrata</taxon>
        <taxon>Euteleostomi</taxon>
        <taxon>Actinopterygii</taxon>
        <taxon>Neopterygii</taxon>
        <taxon>Teleostei</taxon>
        <taxon>Neoteleostei</taxon>
        <taxon>Acanthomorphata</taxon>
        <taxon>Carangaria</taxon>
        <taxon>Pleuronectiformes</taxon>
        <taxon>Pleuronectoidei</taxon>
        <taxon>Pleuronectidae</taxon>
        <taxon>Pleuronectes</taxon>
    </lineage>
</organism>
<evidence type="ECO:0000256" key="1">
    <source>
        <dbReference type="SAM" id="MobiDB-lite"/>
    </source>
</evidence>
<dbReference type="EMBL" id="CADEAL010001581">
    <property type="protein sequence ID" value="CAB1433674.1"/>
    <property type="molecule type" value="Genomic_DNA"/>
</dbReference>
<feature type="region of interest" description="Disordered" evidence="1">
    <location>
        <begin position="50"/>
        <end position="69"/>
    </location>
</feature>
<name>A0A9N7UK43_PLEPL</name>
<reference evidence="2" key="1">
    <citation type="submission" date="2020-03" db="EMBL/GenBank/DDBJ databases">
        <authorList>
            <person name="Weist P."/>
        </authorList>
    </citation>
    <scope>NUCLEOTIDE SEQUENCE</scope>
</reference>
<keyword evidence="3" id="KW-1185">Reference proteome</keyword>
<comment type="caution">
    <text evidence="2">The sequence shown here is derived from an EMBL/GenBank/DDBJ whole genome shotgun (WGS) entry which is preliminary data.</text>
</comment>
<gene>
    <name evidence="2" type="ORF">PLEPLA_LOCUS21765</name>
</gene>
<sequence length="128" mass="14605">MNLAMKVARRRAALPVDLRQHTSRKTGLCSVRRASEKPWRTRVCFTHDCKDSRHGSNQQKTEEAKTTSPFEELKDGEMLQLVVRRTLHLSTPPEKGHKHHRQDLKPLSLQLLSGSLPEGDTCVLLNNM</sequence>
<protein>
    <submittedName>
        <fullName evidence="2">Uncharacterized protein</fullName>
    </submittedName>
</protein>
<proteinExistence type="predicted"/>